<proteinExistence type="predicted"/>
<keyword evidence="1" id="KW-0472">Membrane</keyword>
<keyword evidence="1" id="KW-1133">Transmembrane helix</keyword>
<dbReference type="AlphaFoldDB" id="A0A9P4MYI2"/>
<reference evidence="3" key="1">
    <citation type="journal article" date="2020" name="Stud. Mycol.">
        <title>101 Dothideomycetes genomes: A test case for predicting lifestyles and emergence of pathogens.</title>
        <authorList>
            <person name="Haridas S."/>
            <person name="Albert R."/>
            <person name="Binder M."/>
            <person name="Bloem J."/>
            <person name="LaButti K."/>
            <person name="Salamov A."/>
            <person name="Andreopoulos B."/>
            <person name="Baker S."/>
            <person name="Barry K."/>
            <person name="Bills G."/>
            <person name="Bluhm B."/>
            <person name="Cannon C."/>
            <person name="Castanera R."/>
            <person name="Culley D."/>
            <person name="Daum C."/>
            <person name="Ezra D."/>
            <person name="Gonzalez J."/>
            <person name="Henrissat B."/>
            <person name="Kuo A."/>
            <person name="Liang C."/>
            <person name="Lipzen A."/>
            <person name="Lutzoni F."/>
            <person name="Magnuson J."/>
            <person name="Mondo S."/>
            <person name="Nolan M."/>
            <person name="Ohm R."/>
            <person name="Pangilinan J."/>
            <person name="Park H.-J."/>
            <person name="Ramirez L."/>
            <person name="Alfaro M."/>
            <person name="Sun H."/>
            <person name="Tritt A."/>
            <person name="Yoshinaga Y."/>
            <person name="Zwiers L.-H."/>
            <person name="Turgeon B."/>
            <person name="Goodwin S."/>
            <person name="Spatafora J."/>
            <person name="Crous P."/>
            <person name="Grigoriev I."/>
        </authorList>
    </citation>
    <scope>NUCLEOTIDE SEQUENCE [LARGE SCALE GENOMIC DNA]</scope>
    <source>
        <strain evidence="3">CBS 304.66</strain>
    </source>
</reference>
<dbReference type="EMBL" id="ML986639">
    <property type="protein sequence ID" value="KAF2262560.1"/>
    <property type="molecule type" value="Genomic_DNA"/>
</dbReference>
<dbReference type="Proteomes" id="UP000800093">
    <property type="component" value="Unassembled WGS sequence"/>
</dbReference>
<protein>
    <submittedName>
        <fullName evidence="2">Uncharacterized protein</fullName>
    </submittedName>
</protein>
<keyword evidence="1" id="KW-0812">Transmembrane</keyword>
<evidence type="ECO:0000256" key="1">
    <source>
        <dbReference type="SAM" id="Phobius"/>
    </source>
</evidence>
<evidence type="ECO:0000313" key="2">
    <source>
        <dbReference type="EMBL" id="KAF2262560.1"/>
    </source>
</evidence>
<keyword evidence="3" id="KW-1185">Reference proteome</keyword>
<comment type="caution">
    <text evidence="2">The sequence shown here is derived from an EMBL/GenBank/DDBJ whole genome shotgun (WGS) entry which is preliminary data.</text>
</comment>
<evidence type="ECO:0000313" key="3">
    <source>
        <dbReference type="Proteomes" id="UP000800093"/>
    </source>
</evidence>
<sequence length="163" mass="18809">MQAYRIHSLILLVPFYLPSKSIKARGAMKPPEATPTYEQTWYNLIAKYDMLIRITWSNDEEGHCLFNSLRDEASTDFTNFPVDFKVWGTTLEMTGYIISNLRDEHGYGIIRLLNELIDEGNFGLIEESKPWKYVIKVIVSFFLGTELTIIRILVVIEAYGSAF</sequence>
<accession>A0A9P4MYI2</accession>
<feature type="transmembrane region" description="Helical" evidence="1">
    <location>
        <begin position="133"/>
        <end position="156"/>
    </location>
</feature>
<name>A0A9P4MYI2_9PLEO</name>
<organism evidence="2 3">
    <name type="scientific">Lojkania enalia</name>
    <dbReference type="NCBI Taxonomy" id="147567"/>
    <lineage>
        <taxon>Eukaryota</taxon>
        <taxon>Fungi</taxon>
        <taxon>Dikarya</taxon>
        <taxon>Ascomycota</taxon>
        <taxon>Pezizomycotina</taxon>
        <taxon>Dothideomycetes</taxon>
        <taxon>Pleosporomycetidae</taxon>
        <taxon>Pleosporales</taxon>
        <taxon>Pleosporales incertae sedis</taxon>
        <taxon>Lojkania</taxon>
    </lineage>
</organism>
<gene>
    <name evidence="2" type="ORF">CC78DRAFT_582505</name>
</gene>